<dbReference type="EMBL" id="JPXF01000063">
    <property type="protein sequence ID" value="KGJ72615.1"/>
    <property type="molecule type" value="Genomic_DNA"/>
</dbReference>
<dbReference type="Pfam" id="PF04909">
    <property type="entry name" value="Amidohydro_2"/>
    <property type="match status" value="1"/>
</dbReference>
<dbReference type="GO" id="GO:0016831">
    <property type="term" value="F:carboxy-lyase activity"/>
    <property type="evidence" value="ECO:0007669"/>
    <property type="project" value="InterPro"/>
</dbReference>
<keyword evidence="1" id="KW-0456">Lyase</keyword>
<dbReference type="OrthoDB" id="5172791at2"/>
<reference evidence="4 6" key="2">
    <citation type="submission" date="2020-08" db="EMBL/GenBank/DDBJ databases">
        <title>Sequencing the genomes of 1000 actinobacteria strains.</title>
        <authorList>
            <person name="Klenk H.-P."/>
        </authorList>
    </citation>
    <scope>NUCLEOTIDE SEQUENCE [LARGE SCALE GENOMIC DNA]</scope>
    <source>
        <strain evidence="4 6">DSM 21065</strain>
    </source>
</reference>
<accession>A0A099J3L5</accession>
<dbReference type="Gene3D" id="3.20.20.140">
    <property type="entry name" value="Metal-dependent hydrolases"/>
    <property type="match status" value="1"/>
</dbReference>
<organism evidence="3 5">
    <name type="scientific">Cryobacterium roopkundense</name>
    <dbReference type="NCBI Taxonomy" id="1001240"/>
    <lineage>
        <taxon>Bacteria</taxon>
        <taxon>Bacillati</taxon>
        <taxon>Actinomycetota</taxon>
        <taxon>Actinomycetes</taxon>
        <taxon>Micrococcales</taxon>
        <taxon>Microbacteriaceae</taxon>
        <taxon>Cryobacterium</taxon>
    </lineage>
</organism>
<name>A0A099J3L5_9MICO</name>
<protein>
    <submittedName>
        <fullName evidence="3">Amidohydrolase</fullName>
    </submittedName>
</protein>
<evidence type="ECO:0000313" key="5">
    <source>
        <dbReference type="Proteomes" id="UP000029864"/>
    </source>
</evidence>
<dbReference type="CDD" id="cd01292">
    <property type="entry name" value="metallo-dependent_hydrolases"/>
    <property type="match status" value="1"/>
</dbReference>
<dbReference type="eggNOG" id="COG2159">
    <property type="taxonomic scope" value="Bacteria"/>
</dbReference>
<evidence type="ECO:0000313" key="3">
    <source>
        <dbReference type="EMBL" id="KGJ72615.1"/>
    </source>
</evidence>
<evidence type="ECO:0000259" key="2">
    <source>
        <dbReference type="Pfam" id="PF04909"/>
    </source>
</evidence>
<dbReference type="InterPro" id="IPR006680">
    <property type="entry name" value="Amidohydro-rel"/>
</dbReference>
<dbReference type="GO" id="GO:0016787">
    <property type="term" value="F:hydrolase activity"/>
    <property type="evidence" value="ECO:0007669"/>
    <property type="project" value="UniProtKB-KW"/>
</dbReference>
<feature type="domain" description="Amidohydrolase-related" evidence="2">
    <location>
        <begin position="29"/>
        <end position="304"/>
    </location>
</feature>
<keyword evidence="5" id="KW-1185">Reference proteome</keyword>
<dbReference type="RefSeq" id="WP_035837473.1">
    <property type="nucleotide sequence ID" value="NZ_JACHBQ010000001.1"/>
</dbReference>
<gene>
    <name evidence="4" type="ORF">BJ997_000202</name>
    <name evidence="3" type="ORF">GY21_14165</name>
</gene>
<dbReference type="EMBL" id="JACHBQ010000001">
    <property type="protein sequence ID" value="MBB5639654.1"/>
    <property type="molecule type" value="Genomic_DNA"/>
</dbReference>
<sequence length="304" mass="33751">MTAAPTDADALADTDVPAWWQALGLPGLIDIHTHFLPDRMLRRVWAHFDEAGPLIGRPWPIEYRTDQDTRLASIRALGVRRFTALGYAHRPGMAADLTEFALDLAAREPDVVPSATFYPEDGVLDEVRSALERGARVFKIHAQVGGFDLREPALDAAWGMLADAEIPVVIHVGSGPVPRPGFTGPDKLEGVLRRHPLLTAVVAHMGSPEYGEFLALAETYPRVHLDTTMAFTDFFEQVAPYPDHLLARLADLGGRVVLGSDFPNIPYPYAHQLEALARLQEREPRLDDEWLRQVCWFTGLRLLG</sequence>
<dbReference type="GO" id="GO:0005737">
    <property type="term" value="C:cytoplasm"/>
    <property type="evidence" value="ECO:0007669"/>
    <property type="project" value="TreeGrafter"/>
</dbReference>
<dbReference type="SUPFAM" id="SSF51556">
    <property type="entry name" value="Metallo-dependent hydrolases"/>
    <property type="match status" value="1"/>
</dbReference>
<dbReference type="InterPro" id="IPR032465">
    <property type="entry name" value="ACMSD"/>
</dbReference>
<evidence type="ECO:0000313" key="4">
    <source>
        <dbReference type="EMBL" id="MBB5639654.1"/>
    </source>
</evidence>
<dbReference type="PANTHER" id="PTHR21240:SF28">
    <property type="entry name" value="ISO-OROTATE DECARBOXYLASE (EUROFUNG)"/>
    <property type="match status" value="1"/>
</dbReference>
<dbReference type="Proteomes" id="UP000029864">
    <property type="component" value="Unassembled WGS sequence"/>
</dbReference>
<dbReference type="PANTHER" id="PTHR21240">
    <property type="entry name" value="2-AMINO-3-CARBOXYLMUCONATE-6-SEMIALDEHYDE DECARBOXYLASE"/>
    <property type="match status" value="1"/>
</dbReference>
<keyword evidence="3" id="KW-0378">Hydrolase</keyword>
<evidence type="ECO:0000313" key="6">
    <source>
        <dbReference type="Proteomes" id="UP000561726"/>
    </source>
</evidence>
<dbReference type="GO" id="GO:0019748">
    <property type="term" value="P:secondary metabolic process"/>
    <property type="evidence" value="ECO:0007669"/>
    <property type="project" value="TreeGrafter"/>
</dbReference>
<comment type="caution">
    <text evidence="3">The sequence shown here is derived from an EMBL/GenBank/DDBJ whole genome shotgun (WGS) entry which is preliminary data.</text>
</comment>
<evidence type="ECO:0000256" key="1">
    <source>
        <dbReference type="ARBA" id="ARBA00023239"/>
    </source>
</evidence>
<dbReference type="InterPro" id="IPR032466">
    <property type="entry name" value="Metal_Hydrolase"/>
</dbReference>
<dbReference type="Proteomes" id="UP000561726">
    <property type="component" value="Unassembled WGS sequence"/>
</dbReference>
<reference evidence="3 5" key="1">
    <citation type="submission" date="2014-08" db="EMBL/GenBank/DDBJ databases">
        <authorList>
            <person name="Sisinthy S."/>
        </authorList>
    </citation>
    <scope>NUCLEOTIDE SEQUENCE [LARGE SCALE GENOMIC DNA]</scope>
    <source>
        <strain evidence="3 5">RuG17</strain>
    </source>
</reference>
<dbReference type="STRING" id="1001240.GY21_14165"/>
<proteinExistence type="predicted"/>
<dbReference type="AlphaFoldDB" id="A0A099J3L5"/>